<dbReference type="AlphaFoldDB" id="F4Q829"/>
<gene>
    <name evidence="1" type="ORF">DFA_09600</name>
</gene>
<accession>F4Q829</accession>
<reference evidence="2" key="1">
    <citation type="journal article" date="2011" name="Genome Res.">
        <title>Phylogeny-wide analysis of social amoeba genomes highlights ancient origins for complex intercellular communication.</title>
        <authorList>
            <person name="Heidel A.J."/>
            <person name="Lawal H.M."/>
            <person name="Felder M."/>
            <person name="Schilde C."/>
            <person name="Helps N.R."/>
            <person name="Tunggal B."/>
            <person name="Rivero F."/>
            <person name="John U."/>
            <person name="Schleicher M."/>
            <person name="Eichinger L."/>
            <person name="Platzer M."/>
            <person name="Noegel A.A."/>
            <person name="Schaap P."/>
            <person name="Gloeckner G."/>
        </authorList>
    </citation>
    <scope>NUCLEOTIDE SEQUENCE [LARGE SCALE GENOMIC DNA]</scope>
    <source>
        <strain evidence="2">SH3</strain>
    </source>
</reference>
<evidence type="ECO:0000313" key="2">
    <source>
        <dbReference type="Proteomes" id="UP000007797"/>
    </source>
</evidence>
<evidence type="ECO:0000313" key="1">
    <source>
        <dbReference type="EMBL" id="EGG15929.1"/>
    </source>
</evidence>
<organism evidence="1 2">
    <name type="scientific">Cavenderia fasciculata</name>
    <name type="common">Slime mold</name>
    <name type="synonym">Dictyostelium fasciculatum</name>
    <dbReference type="NCBI Taxonomy" id="261658"/>
    <lineage>
        <taxon>Eukaryota</taxon>
        <taxon>Amoebozoa</taxon>
        <taxon>Evosea</taxon>
        <taxon>Eumycetozoa</taxon>
        <taxon>Dictyostelia</taxon>
        <taxon>Acytosteliales</taxon>
        <taxon>Cavenderiaceae</taxon>
        <taxon>Cavenderia</taxon>
    </lineage>
</organism>
<proteinExistence type="predicted"/>
<protein>
    <submittedName>
        <fullName evidence="1">Uncharacterized protein</fullName>
    </submittedName>
</protein>
<name>F4Q829_CACFS</name>
<dbReference type="GeneID" id="14868083"/>
<dbReference type="EMBL" id="GL883025">
    <property type="protein sequence ID" value="EGG15929.1"/>
    <property type="molecule type" value="Genomic_DNA"/>
</dbReference>
<sequence length="131" mass="14896">MKAILQSKIFGGMKSNYRLFVPQSTFSSSLSSSFSFRYCSTSEHNYSSPPVNQDVIDLFEKSQLSTPEIKRILMDDHNLTIDETKKVMKGMAEKNELESMIGEYIRLSDFGLLNSFYGRSTGHVTEFAINQ</sequence>
<dbReference type="RefSeq" id="XP_004352254.1">
    <property type="nucleotide sequence ID" value="XM_004352202.1"/>
</dbReference>
<dbReference type="Proteomes" id="UP000007797">
    <property type="component" value="Unassembled WGS sequence"/>
</dbReference>
<dbReference type="KEGG" id="dfa:DFA_09600"/>
<keyword evidence="2" id="KW-1185">Reference proteome</keyword>